<dbReference type="Gene3D" id="2.40.50.40">
    <property type="match status" value="1"/>
</dbReference>
<evidence type="ECO:0000256" key="2">
    <source>
        <dbReference type="ARBA" id="ARBA00011353"/>
    </source>
</evidence>
<reference evidence="6 7" key="2">
    <citation type="submission" date="2021-10" db="EMBL/GenBank/DDBJ databases">
        <authorList>
            <person name="Piombo E."/>
        </authorList>
    </citation>
    <scope>NUCLEOTIDE SEQUENCE [LARGE SCALE GENOMIC DNA]</scope>
</reference>
<dbReference type="InterPro" id="IPR023780">
    <property type="entry name" value="Chromo_domain"/>
</dbReference>
<dbReference type="OrthoDB" id="433924at2759"/>
<comment type="subunit">
    <text evidence="2">Component of the NuA4 histone acetyltransferase complex.</text>
</comment>
<keyword evidence="3" id="KW-0539">Nucleus</keyword>
<dbReference type="SUPFAM" id="SSF54160">
    <property type="entry name" value="Chromo domain-like"/>
    <property type="match status" value="1"/>
</dbReference>
<evidence type="ECO:0000256" key="4">
    <source>
        <dbReference type="SAM" id="MobiDB-lite"/>
    </source>
</evidence>
<feature type="region of interest" description="Disordered" evidence="4">
    <location>
        <begin position="40"/>
        <end position="184"/>
    </location>
</feature>
<dbReference type="GO" id="GO:0006338">
    <property type="term" value="P:chromatin remodeling"/>
    <property type="evidence" value="ECO:0007669"/>
    <property type="project" value="UniProtKB-ARBA"/>
</dbReference>
<evidence type="ECO:0000256" key="1">
    <source>
        <dbReference type="ARBA" id="ARBA00004123"/>
    </source>
</evidence>
<dbReference type="Pfam" id="PF00385">
    <property type="entry name" value="Chromo"/>
    <property type="match status" value="1"/>
</dbReference>
<dbReference type="InterPro" id="IPR016197">
    <property type="entry name" value="Chromo-like_dom_sf"/>
</dbReference>
<accession>A0A9N9ZJT9</accession>
<gene>
    <name evidence="6" type="ORF">CSOL1703_00006693</name>
</gene>
<feature type="domain" description="Chromo" evidence="5">
    <location>
        <begin position="182"/>
        <end position="241"/>
    </location>
</feature>
<name>A0A9N9ZJT9_9HYPO</name>
<sequence length="241" mass="26693">MAQTVFIGRELEVPADELEPFTTGQINPAEDLGVFFHLSDSGSSTASTKSPFDESRQTSPVALLSSVEPVIAASEKSDRGEESIKPAEPTPARKPAKKMKATKEVKTPSKASQRRHRRTQMEIYGTGAPRRSGRVPTTAPIQTSRAATKKTTVSKTNAPKKRGRKSAQAGAKKQAPKSGQQWEVESIVDSQIDADTMEHFYKVKWKGYSSKENTWEPKSNLASCQDVLKEYERQKKKKKKE</sequence>
<evidence type="ECO:0000259" key="5">
    <source>
        <dbReference type="PROSITE" id="PS50013"/>
    </source>
</evidence>
<keyword evidence="7" id="KW-1185">Reference proteome</keyword>
<dbReference type="InterPro" id="IPR023779">
    <property type="entry name" value="Chromodomain_CS"/>
</dbReference>
<dbReference type="Proteomes" id="UP000775872">
    <property type="component" value="Unassembled WGS sequence"/>
</dbReference>
<dbReference type="GO" id="GO:0005634">
    <property type="term" value="C:nucleus"/>
    <property type="evidence" value="ECO:0007669"/>
    <property type="project" value="UniProtKB-SubCell"/>
</dbReference>
<comment type="subcellular location">
    <subcellularLocation>
        <location evidence="1">Nucleus</location>
    </subcellularLocation>
</comment>
<evidence type="ECO:0000313" key="6">
    <source>
        <dbReference type="EMBL" id="CAH0056746.1"/>
    </source>
</evidence>
<dbReference type="CDD" id="cd00024">
    <property type="entry name" value="CD_CSD"/>
    <property type="match status" value="1"/>
</dbReference>
<dbReference type="PROSITE" id="PS50013">
    <property type="entry name" value="CHROMO_2"/>
    <property type="match status" value="1"/>
</dbReference>
<proteinExistence type="predicted"/>
<dbReference type="EMBL" id="CABFOC020000063">
    <property type="protein sequence ID" value="CAH0056746.1"/>
    <property type="molecule type" value="Genomic_DNA"/>
</dbReference>
<feature type="compositionally biased region" description="Polar residues" evidence="4">
    <location>
        <begin position="139"/>
        <end position="157"/>
    </location>
</feature>
<reference evidence="7" key="1">
    <citation type="submission" date="2019-06" db="EMBL/GenBank/DDBJ databases">
        <authorList>
            <person name="Broberg M."/>
        </authorList>
    </citation>
    <scope>NUCLEOTIDE SEQUENCE [LARGE SCALE GENOMIC DNA]</scope>
</reference>
<evidence type="ECO:0000256" key="3">
    <source>
        <dbReference type="ARBA" id="ARBA00023242"/>
    </source>
</evidence>
<dbReference type="InterPro" id="IPR000953">
    <property type="entry name" value="Chromo/chromo_shadow_dom"/>
</dbReference>
<evidence type="ECO:0000313" key="7">
    <source>
        <dbReference type="Proteomes" id="UP000775872"/>
    </source>
</evidence>
<dbReference type="SMART" id="SM00298">
    <property type="entry name" value="CHROMO"/>
    <property type="match status" value="1"/>
</dbReference>
<feature type="compositionally biased region" description="Low complexity" evidence="4">
    <location>
        <begin position="40"/>
        <end position="50"/>
    </location>
</feature>
<dbReference type="AlphaFoldDB" id="A0A9N9ZJT9"/>
<comment type="caution">
    <text evidence="6">The sequence shown here is derived from an EMBL/GenBank/DDBJ whole genome shotgun (WGS) entry which is preliminary data.</text>
</comment>
<dbReference type="PROSITE" id="PS00598">
    <property type="entry name" value="CHROMO_1"/>
    <property type="match status" value="1"/>
</dbReference>
<organism evidence="6 7">
    <name type="scientific">Clonostachys solani</name>
    <dbReference type="NCBI Taxonomy" id="160281"/>
    <lineage>
        <taxon>Eukaryota</taxon>
        <taxon>Fungi</taxon>
        <taxon>Dikarya</taxon>
        <taxon>Ascomycota</taxon>
        <taxon>Pezizomycotina</taxon>
        <taxon>Sordariomycetes</taxon>
        <taxon>Hypocreomycetidae</taxon>
        <taxon>Hypocreales</taxon>
        <taxon>Bionectriaceae</taxon>
        <taxon>Clonostachys</taxon>
    </lineage>
</organism>
<feature type="compositionally biased region" description="Basic and acidic residues" evidence="4">
    <location>
        <begin position="75"/>
        <end position="85"/>
    </location>
</feature>
<dbReference type="InterPro" id="IPR051219">
    <property type="entry name" value="Heterochromatin_chromo-domain"/>
</dbReference>
<dbReference type="PANTHER" id="PTHR22812">
    <property type="entry name" value="CHROMOBOX PROTEIN"/>
    <property type="match status" value="1"/>
</dbReference>
<protein>
    <recommendedName>
        <fullName evidence="5">Chromo domain-containing protein</fullName>
    </recommendedName>
</protein>